<evidence type="ECO:0008006" key="10">
    <source>
        <dbReference type="Google" id="ProtNLM"/>
    </source>
</evidence>
<feature type="region of interest" description="Disordered" evidence="6">
    <location>
        <begin position="26"/>
        <end position="46"/>
    </location>
</feature>
<evidence type="ECO:0000256" key="2">
    <source>
        <dbReference type="ARBA" id="ARBA00022670"/>
    </source>
</evidence>
<dbReference type="AlphaFoldDB" id="A0AAV9N0R5"/>
<keyword evidence="4" id="KW-0378">Hydrolase</keyword>
<dbReference type="InterPro" id="IPR029058">
    <property type="entry name" value="AB_hydrolase_fold"/>
</dbReference>
<dbReference type="PANTHER" id="PTHR11010:SF109">
    <property type="entry name" value="PEPTIDASE, FAMILY S28, PUTATIVE (AFU_ORTHOLOGUE AFUA_4G03790)-RELATED"/>
    <property type="match status" value="1"/>
</dbReference>
<comment type="similarity">
    <text evidence="1">Belongs to the peptidase S28 family.</text>
</comment>
<evidence type="ECO:0000313" key="9">
    <source>
        <dbReference type="Proteomes" id="UP001358417"/>
    </source>
</evidence>
<dbReference type="PANTHER" id="PTHR11010">
    <property type="entry name" value="PROTEASE S28 PRO-X CARBOXYPEPTIDASE-RELATED"/>
    <property type="match status" value="1"/>
</dbReference>
<dbReference type="InterPro" id="IPR008758">
    <property type="entry name" value="Peptidase_S28"/>
</dbReference>
<evidence type="ECO:0000313" key="8">
    <source>
        <dbReference type="EMBL" id="KAK5046791.1"/>
    </source>
</evidence>
<dbReference type="GO" id="GO:0006508">
    <property type="term" value="P:proteolysis"/>
    <property type="evidence" value="ECO:0007669"/>
    <property type="project" value="UniProtKB-KW"/>
</dbReference>
<feature type="chain" id="PRO_5043496974" description="Serine carboxypeptidase S28" evidence="7">
    <location>
        <begin position="21"/>
        <end position="567"/>
    </location>
</feature>
<organism evidence="8 9">
    <name type="scientific">Exophiala bonariae</name>
    <dbReference type="NCBI Taxonomy" id="1690606"/>
    <lineage>
        <taxon>Eukaryota</taxon>
        <taxon>Fungi</taxon>
        <taxon>Dikarya</taxon>
        <taxon>Ascomycota</taxon>
        <taxon>Pezizomycotina</taxon>
        <taxon>Eurotiomycetes</taxon>
        <taxon>Chaetothyriomycetidae</taxon>
        <taxon>Chaetothyriales</taxon>
        <taxon>Herpotrichiellaceae</taxon>
        <taxon>Exophiala</taxon>
    </lineage>
</organism>
<dbReference type="EMBL" id="JAVRRD010000028">
    <property type="protein sequence ID" value="KAK5046791.1"/>
    <property type="molecule type" value="Genomic_DNA"/>
</dbReference>
<keyword evidence="5" id="KW-0325">Glycoprotein</keyword>
<dbReference type="RefSeq" id="XP_064702364.1">
    <property type="nucleotide sequence ID" value="XM_064850698.1"/>
</dbReference>
<evidence type="ECO:0000256" key="6">
    <source>
        <dbReference type="SAM" id="MobiDB-lite"/>
    </source>
</evidence>
<proteinExistence type="inferred from homology"/>
<comment type="caution">
    <text evidence="8">The sequence shown here is derived from an EMBL/GenBank/DDBJ whole genome shotgun (WGS) entry which is preliminary data.</text>
</comment>
<evidence type="ECO:0000256" key="1">
    <source>
        <dbReference type="ARBA" id="ARBA00011079"/>
    </source>
</evidence>
<keyword evidence="3 7" id="KW-0732">Signal</keyword>
<gene>
    <name evidence="8" type="ORF">LTR84_007145</name>
</gene>
<dbReference type="GeneID" id="89975311"/>
<dbReference type="GO" id="GO:0008239">
    <property type="term" value="F:dipeptidyl-peptidase activity"/>
    <property type="evidence" value="ECO:0007669"/>
    <property type="project" value="TreeGrafter"/>
</dbReference>
<keyword evidence="9" id="KW-1185">Reference proteome</keyword>
<evidence type="ECO:0000256" key="3">
    <source>
        <dbReference type="ARBA" id="ARBA00022729"/>
    </source>
</evidence>
<accession>A0AAV9N0R5</accession>
<sequence>MKLNNLLSICSLYCIYHVHARDQPRAIPPRTSKLDRRSDETSPPTLNIEVPIDHFSNDSEKFNTRYWVNATYYKPGGPVIFIDPGENVVNQALIDMFLVEATLNSSGMTLARNLGGLALVIENRFYGESLPYPVDDETGLLTAGWGGYQYFTVDQSLEDLVYIAQNFQPPGLEAYWDILKPSASPWIYIGGSYPGIRAAFSRISHPEIWYAAWVSSAPVQTQLRFEAYYDQLAEDMTKNCSLDIHAAVEYTDQILRSGTEEEIVQLKAALTIANQPELLAKGIQENYNDAEIAALVANLTEVDTARLLLSVLPPNVQSTGFDEGMLPYCTGLESYDPAPSTRSPASIFEAINITVSNDLTGTISEGGVAAKFGQRAAFDATVSMIYHISVDLEAFADTLGSVEGNPRAWEWQSCYELGYAQTANTSNPRNIASSFLNLTTWLNDCHTNFDFPELPETPDTERLLKYGGWNMTPSNVMFTDGLKDPWHILSVQSTAAEYGAPNRRTTDQIPACNKAPSGSDVFGILYPNGYHINDLSKALGAENTTADEGTALFLKALDEWLPCFHSA</sequence>
<dbReference type="Pfam" id="PF05577">
    <property type="entry name" value="Peptidase_S28"/>
    <property type="match status" value="2"/>
</dbReference>
<reference evidence="8 9" key="1">
    <citation type="submission" date="2023-08" db="EMBL/GenBank/DDBJ databases">
        <title>Black Yeasts Isolated from many extreme environments.</title>
        <authorList>
            <person name="Coleine C."/>
            <person name="Stajich J.E."/>
            <person name="Selbmann L."/>
        </authorList>
    </citation>
    <scope>NUCLEOTIDE SEQUENCE [LARGE SCALE GENOMIC DNA]</scope>
    <source>
        <strain evidence="8 9">CCFEE 5792</strain>
    </source>
</reference>
<dbReference type="Gene3D" id="3.40.50.1820">
    <property type="entry name" value="alpha/beta hydrolase"/>
    <property type="match status" value="2"/>
</dbReference>
<protein>
    <recommendedName>
        <fullName evidence="10">Serine carboxypeptidase S28</fullName>
    </recommendedName>
</protein>
<evidence type="ECO:0000256" key="7">
    <source>
        <dbReference type="SAM" id="SignalP"/>
    </source>
</evidence>
<dbReference type="GO" id="GO:0070008">
    <property type="term" value="F:serine-type exopeptidase activity"/>
    <property type="evidence" value="ECO:0007669"/>
    <property type="project" value="InterPro"/>
</dbReference>
<evidence type="ECO:0000256" key="5">
    <source>
        <dbReference type="ARBA" id="ARBA00023180"/>
    </source>
</evidence>
<feature type="signal peptide" evidence="7">
    <location>
        <begin position="1"/>
        <end position="20"/>
    </location>
</feature>
<evidence type="ECO:0000256" key="4">
    <source>
        <dbReference type="ARBA" id="ARBA00022801"/>
    </source>
</evidence>
<dbReference type="Proteomes" id="UP001358417">
    <property type="component" value="Unassembled WGS sequence"/>
</dbReference>
<name>A0AAV9N0R5_9EURO</name>
<keyword evidence="2" id="KW-0645">Protease</keyword>